<protein>
    <recommendedName>
        <fullName evidence="4">1-acylglycerol-3-phosphate O-acyltransferase</fullName>
        <ecNumber evidence="4">2.3.1.51</ecNumber>
    </recommendedName>
</protein>
<evidence type="ECO:0000256" key="2">
    <source>
        <dbReference type="ARBA" id="ARBA00004728"/>
    </source>
</evidence>
<comment type="pathway">
    <text evidence="2">Phospholipid metabolism; CDP-diacylglycerol biosynthesis; CDP-diacylglycerol from sn-glycerol 3-phosphate: step 2/3.</text>
</comment>
<dbReference type="CDD" id="cd07990">
    <property type="entry name" value="LPLAT_LCLAT1-like"/>
    <property type="match status" value="1"/>
</dbReference>
<evidence type="ECO:0000256" key="6">
    <source>
        <dbReference type="ARBA" id="ARBA00023315"/>
    </source>
</evidence>
<dbReference type="Pfam" id="PF01553">
    <property type="entry name" value="Acyltransferase"/>
    <property type="match status" value="1"/>
</dbReference>
<comment type="similarity">
    <text evidence="3">Belongs to the 1-acyl-sn-glycerol-3-phosphate acyltransferase family.</text>
</comment>
<dbReference type="UniPathway" id="UPA00557">
    <property type="reaction ID" value="UER00613"/>
</dbReference>
<dbReference type="OMA" id="HRSTVDW"/>
<comment type="catalytic activity">
    <reaction evidence="1">
        <text>a 1-acyl-sn-glycero-3-phosphate + an acyl-CoA = a 1,2-diacyl-sn-glycero-3-phosphate + CoA</text>
        <dbReference type="Rhea" id="RHEA:19709"/>
        <dbReference type="ChEBI" id="CHEBI:57287"/>
        <dbReference type="ChEBI" id="CHEBI:57970"/>
        <dbReference type="ChEBI" id="CHEBI:58342"/>
        <dbReference type="ChEBI" id="CHEBI:58608"/>
        <dbReference type="EC" id="2.3.1.51"/>
    </reaction>
</comment>
<dbReference type="STRING" id="105231.A0A1Y1I164"/>
<dbReference type="GO" id="GO:0016746">
    <property type="term" value="F:acyltransferase activity"/>
    <property type="evidence" value="ECO:0000318"/>
    <property type="project" value="GO_Central"/>
</dbReference>
<keyword evidence="7" id="KW-0812">Transmembrane</keyword>
<dbReference type="InterPro" id="IPR002123">
    <property type="entry name" value="Plipid/glycerol_acylTrfase"/>
</dbReference>
<organism evidence="9 10">
    <name type="scientific">Klebsormidium nitens</name>
    <name type="common">Green alga</name>
    <name type="synonym">Ulothrix nitens</name>
    <dbReference type="NCBI Taxonomy" id="105231"/>
    <lineage>
        <taxon>Eukaryota</taxon>
        <taxon>Viridiplantae</taxon>
        <taxon>Streptophyta</taxon>
        <taxon>Klebsormidiophyceae</taxon>
        <taxon>Klebsormidiales</taxon>
        <taxon>Klebsormidiaceae</taxon>
        <taxon>Klebsormidium</taxon>
    </lineage>
</organism>
<dbReference type="SUPFAM" id="SSF69593">
    <property type="entry name" value="Glycerol-3-phosphate (1)-acyltransferase"/>
    <property type="match status" value="1"/>
</dbReference>
<dbReference type="GO" id="GO:0012505">
    <property type="term" value="C:endomembrane system"/>
    <property type="evidence" value="ECO:0000318"/>
    <property type="project" value="GO_Central"/>
</dbReference>
<feature type="transmembrane region" description="Helical" evidence="7">
    <location>
        <begin position="366"/>
        <end position="386"/>
    </location>
</feature>
<evidence type="ECO:0000256" key="4">
    <source>
        <dbReference type="ARBA" id="ARBA00013211"/>
    </source>
</evidence>
<dbReference type="GO" id="GO:0003841">
    <property type="term" value="F:1-acylglycerol-3-phosphate O-acyltransferase activity"/>
    <property type="evidence" value="ECO:0007669"/>
    <property type="project" value="UniProtKB-EC"/>
</dbReference>
<reference evidence="9 10" key="1">
    <citation type="journal article" date="2014" name="Nat. Commun.">
        <title>Klebsormidium flaccidum genome reveals primary factors for plant terrestrial adaptation.</title>
        <authorList>
            <person name="Hori K."/>
            <person name="Maruyama F."/>
            <person name="Fujisawa T."/>
            <person name="Togashi T."/>
            <person name="Yamamoto N."/>
            <person name="Seo M."/>
            <person name="Sato S."/>
            <person name="Yamada T."/>
            <person name="Mori H."/>
            <person name="Tajima N."/>
            <person name="Moriyama T."/>
            <person name="Ikeuchi M."/>
            <person name="Watanabe M."/>
            <person name="Wada H."/>
            <person name="Kobayashi K."/>
            <person name="Saito M."/>
            <person name="Masuda T."/>
            <person name="Sasaki-Sekimoto Y."/>
            <person name="Mashiguchi K."/>
            <person name="Awai K."/>
            <person name="Shimojima M."/>
            <person name="Masuda S."/>
            <person name="Iwai M."/>
            <person name="Nobusawa T."/>
            <person name="Narise T."/>
            <person name="Kondo S."/>
            <person name="Saito H."/>
            <person name="Sato R."/>
            <person name="Murakawa M."/>
            <person name="Ihara Y."/>
            <person name="Oshima-Yamada Y."/>
            <person name="Ohtaka K."/>
            <person name="Satoh M."/>
            <person name="Sonobe K."/>
            <person name="Ishii M."/>
            <person name="Ohtani R."/>
            <person name="Kanamori-Sato M."/>
            <person name="Honoki R."/>
            <person name="Miyazaki D."/>
            <person name="Mochizuki H."/>
            <person name="Umetsu J."/>
            <person name="Higashi K."/>
            <person name="Shibata D."/>
            <person name="Kamiya Y."/>
            <person name="Sato N."/>
            <person name="Nakamura Y."/>
            <person name="Tabata S."/>
            <person name="Ida S."/>
            <person name="Kurokawa K."/>
            <person name="Ohta H."/>
        </authorList>
    </citation>
    <scope>NUCLEOTIDE SEQUENCE [LARGE SCALE GENOMIC DNA]</scope>
    <source>
        <strain evidence="9 10">NIES-2285</strain>
    </source>
</reference>
<dbReference type="EC" id="2.3.1.51" evidence="4"/>
<dbReference type="OrthoDB" id="189226at2759"/>
<dbReference type="SMART" id="SM00563">
    <property type="entry name" value="PlsC"/>
    <property type="match status" value="1"/>
</dbReference>
<dbReference type="PANTHER" id="PTHR10983">
    <property type="entry name" value="1-ACYLGLYCEROL-3-PHOSPHATE ACYLTRANSFERASE-RELATED"/>
    <property type="match status" value="1"/>
</dbReference>
<dbReference type="Pfam" id="PF16076">
    <property type="entry name" value="Acyltransf_C"/>
    <property type="match status" value="1"/>
</dbReference>
<gene>
    <name evidence="9" type="ORF">KFL_001290110</name>
</gene>
<evidence type="ECO:0000259" key="8">
    <source>
        <dbReference type="SMART" id="SM00563"/>
    </source>
</evidence>
<keyword evidence="7" id="KW-0472">Membrane</keyword>
<keyword evidence="6 9" id="KW-0012">Acyltransferase</keyword>
<name>A0A1Y1I164_KLENI</name>
<feature type="transmembrane region" description="Helical" evidence="7">
    <location>
        <begin position="50"/>
        <end position="74"/>
    </location>
</feature>
<evidence type="ECO:0000256" key="1">
    <source>
        <dbReference type="ARBA" id="ARBA00001141"/>
    </source>
</evidence>
<dbReference type="AlphaFoldDB" id="A0A1Y1I164"/>
<feature type="transmembrane region" description="Helical" evidence="7">
    <location>
        <begin position="86"/>
        <end position="105"/>
    </location>
</feature>
<keyword evidence="7" id="KW-1133">Transmembrane helix</keyword>
<feature type="transmembrane region" description="Helical" evidence="7">
    <location>
        <begin position="339"/>
        <end position="360"/>
    </location>
</feature>
<evidence type="ECO:0000313" key="10">
    <source>
        <dbReference type="Proteomes" id="UP000054558"/>
    </source>
</evidence>
<keyword evidence="10" id="KW-1185">Reference proteome</keyword>
<dbReference type="GO" id="GO:0016024">
    <property type="term" value="P:CDP-diacylglycerol biosynthetic process"/>
    <property type="evidence" value="ECO:0007669"/>
    <property type="project" value="UniProtKB-UniPathway"/>
</dbReference>
<feature type="domain" description="Phospholipid/glycerol acyltransferase" evidence="8">
    <location>
        <begin position="123"/>
        <end position="245"/>
    </location>
</feature>
<sequence>MASDPGSQPEASANGQLQTPIEAASQSAQLAPVGKPPTHRPLTVLRALRGVLMLALLVVSAFIFLTSCIPIWAFLRLLKWSWGRGFASHLFGYWLSMWVLMFEYVNGTKLVFSGESVPPKERVLIMCNHLTEVDWMYLWCLAYRKQSVGAVKYALKATVRHAPIFGWAFHCMEFLLLERKWELDKDTIRTVMSSFRNRRDPLWEVVFPEGTDFNQKKKERSQAYAREHNLPVLEHCLLPRVKGFHACLEPVRDAIDAVYDLTVAYVPRPPTFVDNLFGLDPAEVHIDVRRILPAAIPSKEDEASTWMYGVFKRKDEMLEQFYKRNAFPSRQIDEGEISMLQAVVGYVLFTLSSVIAIWLLVTSRGFFAYVVLSAIFSTTLVTLNWMPGGRQ</sequence>
<evidence type="ECO:0000256" key="3">
    <source>
        <dbReference type="ARBA" id="ARBA00008655"/>
    </source>
</evidence>
<dbReference type="InterPro" id="IPR032098">
    <property type="entry name" value="Acyltransf_C"/>
</dbReference>
<dbReference type="PANTHER" id="PTHR10983:SF16">
    <property type="entry name" value="LYSOCARDIOLIPIN ACYLTRANSFERASE 1"/>
    <property type="match status" value="1"/>
</dbReference>
<dbReference type="EMBL" id="DF237078">
    <property type="protein sequence ID" value="GAQ82921.1"/>
    <property type="molecule type" value="Genomic_DNA"/>
</dbReference>
<keyword evidence="5 9" id="KW-0808">Transferase</keyword>
<dbReference type="Proteomes" id="UP000054558">
    <property type="component" value="Unassembled WGS sequence"/>
</dbReference>
<proteinExistence type="inferred from homology"/>
<evidence type="ECO:0000256" key="5">
    <source>
        <dbReference type="ARBA" id="ARBA00022679"/>
    </source>
</evidence>
<evidence type="ECO:0000313" key="9">
    <source>
        <dbReference type="EMBL" id="GAQ82921.1"/>
    </source>
</evidence>
<accession>A0A1Y1I164</accession>
<evidence type="ECO:0000256" key="7">
    <source>
        <dbReference type="SAM" id="Phobius"/>
    </source>
</evidence>